<dbReference type="PANTHER" id="PTHR43821:SF1">
    <property type="entry name" value="NAD(P)H NITROREDUCTASE YDJA-RELATED"/>
    <property type="match status" value="1"/>
</dbReference>
<keyword evidence="4 7" id="KW-0521">NADP</keyword>
<gene>
    <name evidence="10" type="ORF">KDAU_13380</name>
</gene>
<dbReference type="InterPro" id="IPR029479">
    <property type="entry name" value="Nitroreductase"/>
</dbReference>
<dbReference type="Proteomes" id="UP000287224">
    <property type="component" value="Unassembled WGS sequence"/>
</dbReference>
<feature type="domain" description="Nitroreductase" evidence="9">
    <location>
        <begin position="13"/>
        <end position="174"/>
    </location>
</feature>
<evidence type="ECO:0000256" key="5">
    <source>
        <dbReference type="ARBA" id="ARBA00023002"/>
    </source>
</evidence>
<evidence type="ECO:0000313" key="10">
    <source>
        <dbReference type="EMBL" id="GCE04009.1"/>
    </source>
</evidence>
<feature type="binding site" description="in other chain" evidence="8">
    <location>
        <begin position="16"/>
        <end position="18"/>
    </location>
    <ligand>
        <name>FMN</name>
        <dbReference type="ChEBI" id="CHEBI:58210"/>
        <note>ligand shared between dimeric partners</note>
    </ligand>
</feature>
<dbReference type="AlphaFoldDB" id="A0A401ZAY7"/>
<proteinExistence type="inferred from homology"/>
<comment type="similarity">
    <text evidence="1 7">Belongs to the nitroreductase family.</text>
</comment>
<evidence type="ECO:0000259" key="9">
    <source>
        <dbReference type="Pfam" id="PF00881"/>
    </source>
</evidence>
<evidence type="ECO:0000256" key="4">
    <source>
        <dbReference type="ARBA" id="ARBA00022857"/>
    </source>
</evidence>
<evidence type="ECO:0000256" key="3">
    <source>
        <dbReference type="ARBA" id="ARBA00022643"/>
    </source>
</evidence>
<dbReference type="Gene3D" id="3.40.109.10">
    <property type="entry name" value="NADH Oxidase"/>
    <property type="match status" value="1"/>
</dbReference>
<keyword evidence="2 7" id="KW-0285">Flavoprotein</keyword>
<feature type="binding site" description="in other chain" evidence="8">
    <location>
        <begin position="143"/>
        <end position="145"/>
    </location>
    <ligand>
        <name>FMN</name>
        <dbReference type="ChEBI" id="CHEBI:58210"/>
        <note>ligand shared between dimeric partners</note>
    </ligand>
</feature>
<dbReference type="PIRSF" id="PIRSF000232">
    <property type="entry name" value="YdjA"/>
    <property type="match status" value="1"/>
</dbReference>
<dbReference type="InterPro" id="IPR000415">
    <property type="entry name" value="Nitroreductase-like"/>
</dbReference>
<dbReference type="CDD" id="cd02135">
    <property type="entry name" value="YdjA-like"/>
    <property type="match status" value="1"/>
</dbReference>
<protein>
    <recommendedName>
        <fullName evidence="7">Putative NAD(P)H nitroreductase</fullName>
        <ecNumber evidence="7">1.-.-.-</ecNumber>
    </recommendedName>
</protein>
<dbReference type="SUPFAM" id="SSF55469">
    <property type="entry name" value="FMN-dependent nitroreductase-like"/>
    <property type="match status" value="1"/>
</dbReference>
<dbReference type="InterPro" id="IPR026021">
    <property type="entry name" value="YdjA-like"/>
</dbReference>
<name>A0A401ZAY7_9CHLR</name>
<accession>A0A401ZAY7</accession>
<evidence type="ECO:0000256" key="1">
    <source>
        <dbReference type="ARBA" id="ARBA00007118"/>
    </source>
</evidence>
<dbReference type="GO" id="GO:0016491">
    <property type="term" value="F:oxidoreductase activity"/>
    <property type="evidence" value="ECO:0007669"/>
    <property type="project" value="UniProtKB-UniRule"/>
</dbReference>
<keyword evidence="11" id="KW-1185">Reference proteome</keyword>
<organism evidence="10 11">
    <name type="scientific">Dictyobacter aurantiacus</name>
    <dbReference type="NCBI Taxonomy" id="1936993"/>
    <lineage>
        <taxon>Bacteria</taxon>
        <taxon>Bacillati</taxon>
        <taxon>Chloroflexota</taxon>
        <taxon>Ktedonobacteria</taxon>
        <taxon>Ktedonobacterales</taxon>
        <taxon>Dictyobacteraceae</taxon>
        <taxon>Dictyobacter</taxon>
    </lineage>
</organism>
<sequence>MRLILMTTIFETIKRRRSIGKMTDQVPTHEQVERILEAATHAPNHHKTEPWKFFVVSGKARVEMGDVMAQALAERHKDEPHLCTPASLDKERNKPLRSPILIAVASKAPEQGNVLAIENIEATAAAVQNMLLTAEEMGLAAMWRTGDAAYDPRVKRWFGLAPEDQLVAFVYLGYPAIQASERHPAPADNKTVWL</sequence>
<evidence type="ECO:0000313" key="11">
    <source>
        <dbReference type="Proteomes" id="UP000287224"/>
    </source>
</evidence>
<comment type="caution">
    <text evidence="10">The sequence shown here is derived from an EMBL/GenBank/DDBJ whole genome shotgun (WGS) entry which is preliminary data.</text>
</comment>
<dbReference type="PANTHER" id="PTHR43821">
    <property type="entry name" value="NAD(P)H NITROREDUCTASE YDJA-RELATED"/>
    <property type="match status" value="1"/>
</dbReference>
<dbReference type="InterPro" id="IPR052530">
    <property type="entry name" value="NAD(P)H_nitroreductase"/>
</dbReference>
<dbReference type="EC" id="1.-.-.-" evidence="7"/>
<reference evidence="11" key="1">
    <citation type="submission" date="2018-12" db="EMBL/GenBank/DDBJ databases">
        <title>Tengunoibacter tsumagoiensis gen. nov., sp. nov., Dictyobacter kobayashii sp. nov., D. alpinus sp. nov., and D. joshuensis sp. nov. and description of Dictyobacteraceae fam. nov. within the order Ktedonobacterales isolated from Tengu-no-mugimeshi.</title>
        <authorList>
            <person name="Wang C.M."/>
            <person name="Zheng Y."/>
            <person name="Sakai Y."/>
            <person name="Toyoda A."/>
            <person name="Minakuchi Y."/>
            <person name="Abe K."/>
            <person name="Yokota A."/>
            <person name="Yabe S."/>
        </authorList>
    </citation>
    <scope>NUCLEOTIDE SEQUENCE [LARGE SCALE GENOMIC DNA]</scope>
    <source>
        <strain evidence="11">S-27</strain>
    </source>
</reference>
<dbReference type="Pfam" id="PF00881">
    <property type="entry name" value="Nitroreductase"/>
    <property type="match status" value="1"/>
</dbReference>
<keyword evidence="6 7" id="KW-0520">NAD</keyword>
<evidence type="ECO:0000256" key="7">
    <source>
        <dbReference type="PIRNR" id="PIRNR000232"/>
    </source>
</evidence>
<keyword evidence="5 7" id="KW-0560">Oxidoreductase</keyword>
<evidence type="ECO:0000256" key="6">
    <source>
        <dbReference type="ARBA" id="ARBA00023027"/>
    </source>
</evidence>
<comment type="cofactor">
    <cofactor evidence="8">
        <name>FMN</name>
        <dbReference type="ChEBI" id="CHEBI:58210"/>
    </cofactor>
    <text evidence="8">Binds 1 FMN per subunit.</text>
</comment>
<evidence type="ECO:0000256" key="8">
    <source>
        <dbReference type="PIRSR" id="PIRSR000232-1"/>
    </source>
</evidence>
<keyword evidence="3 7" id="KW-0288">FMN</keyword>
<evidence type="ECO:0000256" key="2">
    <source>
        <dbReference type="ARBA" id="ARBA00022630"/>
    </source>
</evidence>
<feature type="binding site" evidence="8">
    <location>
        <position position="45"/>
    </location>
    <ligand>
        <name>FMN</name>
        <dbReference type="ChEBI" id="CHEBI:58210"/>
        <note>ligand shared between dimeric partners</note>
    </ligand>
</feature>
<dbReference type="EMBL" id="BIFQ01000001">
    <property type="protein sequence ID" value="GCE04009.1"/>
    <property type="molecule type" value="Genomic_DNA"/>
</dbReference>